<dbReference type="InterPro" id="IPR029058">
    <property type="entry name" value="AB_hydrolase_fold"/>
</dbReference>
<dbReference type="Proteomes" id="UP000662747">
    <property type="component" value="Chromosome"/>
</dbReference>
<dbReference type="InterPro" id="IPR050266">
    <property type="entry name" value="AB_hydrolase_sf"/>
</dbReference>
<feature type="domain" description="AB hydrolase-1" evidence="3">
    <location>
        <begin position="64"/>
        <end position="294"/>
    </location>
</feature>
<organism evidence="4 5">
    <name type="scientific">Pyxidicoccus parkwayensis</name>
    <dbReference type="NCBI Taxonomy" id="2813578"/>
    <lineage>
        <taxon>Bacteria</taxon>
        <taxon>Pseudomonadati</taxon>
        <taxon>Myxococcota</taxon>
        <taxon>Myxococcia</taxon>
        <taxon>Myxococcales</taxon>
        <taxon>Cystobacterineae</taxon>
        <taxon>Myxococcaceae</taxon>
        <taxon>Pyxidicoccus</taxon>
    </lineage>
</organism>
<protein>
    <submittedName>
        <fullName evidence="4">Alpha/beta hydrolase</fullName>
    </submittedName>
</protein>
<dbReference type="RefSeq" id="WP_206728606.1">
    <property type="nucleotide sequence ID" value="NZ_CP071090.1"/>
</dbReference>
<evidence type="ECO:0000256" key="2">
    <source>
        <dbReference type="SAM" id="SignalP"/>
    </source>
</evidence>
<dbReference type="PANTHER" id="PTHR43798">
    <property type="entry name" value="MONOACYLGLYCEROL LIPASE"/>
    <property type="match status" value="1"/>
</dbReference>
<dbReference type="SUPFAM" id="SSF53474">
    <property type="entry name" value="alpha/beta-Hydrolases"/>
    <property type="match status" value="1"/>
</dbReference>
<dbReference type="GO" id="GO:0016787">
    <property type="term" value="F:hydrolase activity"/>
    <property type="evidence" value="ECO:0007669"/>
    <property type="project" value="UniProtKB-KW"/>
</dbReference>
<dbReference type="Pfam" id="PF00561">
    <property type="entry name" value="Abhydrolase_1"/>
    <property type="match status" value="1"/>
</dbReference>
<accession>A0ABX7P9A2</accession>
<dbReference type="PRINTS" id="PR00111">
    <property type="entry name" value="ABHYDROLASE"/>
</dbReference>
<dbReference type="InterPro" id="IPR000073">
    <property type="entry name" value="AB_hydrolase_1"/>
</dbReference>
<evidence type="ECO:0000313" key="5">
    <source>
        <dbReference type="Proteomes" id="UP000662747"/>
    </source>
</evidence>
<proteinExistence type="predicted"/>
<reference evidence="4 5" key="1">
    <citation type="submission" date="2021-02" db="EMBL/GenBank/DDBJ databases">
        <title>De Novo genome assembly of isolated myxobacteria.</title>
        <authorList>
            <person name="Stevens D.C."/>
        </authorList>
    </citation>
    <scope>NUCLEOTIDE SEQUENCE [LARGE SCALE GENOMIC DNA]</scope>
    <source>
        <strain evidence="5">SCPEA02</strain>
    </source>
</reference>
<keyword evidence="1 4" id="KW-0378">Hydrolase</keyword>
<sequence>MRSLLLALSSMLTLTGCAAARRAPPPSGAAPRRQALGVRQPMTRVPVAGIGLAVHDSDPSGTKPAIVCLHAVAHGGGDFIPFEDAFSSRWRIITVDWPGHGYSDSDTVPTSAKRYAELFERLVTALGLDAFVLVGNSIGGAVAITYAAEHPDKVRALVLANPGGLDPGGLFAGIYISHLVGRFERGVRQEARFEAWFRDYYDGILVTPEAAGRKEAIVAAGYEMAPVLVDAWKSFATPEARLHSLLPRLTMPTLVTWARRDEVITWGRNHAAIERLPNARVVFFEAGHAPFLETPEAFNAELARFLDSLGSRAGGGAGDGSGGPG</sequence>
<dbReference type="PROSITE" id="PS51257">
    <property type="entry name" value="PROKAR_LIPOPROTEIN"/>
    <property type="match status" value="1"/>
</dbReference>
<evidence type="ECO:0000259" key="3">
    <source>
        <dbReference type="Pfam" id="PF00561"/>
    </source>
</evidence>
<keyword evidence="2" id="KW-0732">Signal</keyword>
<feature type="signal peptide" evidence="2">
    <location>
        <begin position="1"/>
        <end position="19"/>
    </location>
</feature>
<dbReference type="Gene3D" id="3.40.50.1820">
    <property type="entry name" value="alpha/beta hydrolase"/>
    <property type="match status" value="1"/>
</dbReference>
<name>A0ABX7P9A2_9BACT</name>
<feature type="chain" id="PRO_5046995431" evidence="2">
    <location>
        <begin position="20"/>
        <end position="325"/>
    </location>
</feature>
<dbReference type="EMBL" id="CP071090">
    <property type="protein sequence ID" value="QSQ27079.1"/>
    <property type="molecule type" value="Genomic_DNA"/>
</dbReference>
<keyword evidence="5" id="KW-1185">Reference proteome</keyword>
<gene>
    <name evidence="4" type="ORF">JY651_20135</name>
</gene>
<dbReference type="PANTHER" id="PTHR43798:SF31">
    <property type="entry name" value="AB HYDROLASE SUPERFAMILY PROTEIN YCLE"/>
    <property type="match status" value="1"/>
</dbReference>
<evidence type="ECO:0000313" key="4">
    <source>
        <dbReference type="EMBL" id="QSQ27079.1"/>
    </source>
</evidence>
<evidence type="ECO:0000256" key="1">
    <source>
        <dbReference type="ARBA" id="ARBA00022801"/>
    </source>
</evidence>